<dbReference type="Gene3D" id="2.60.40.1120">
    <property type="entry name" value="Carboxypeptidase-like, regulatory domain"/>
    <property type="match status" value="1"/>
</dbReference>
<dbReference type="Pfam" id="PF14905">
    <property type="entry name" value="OMP_b-brl_3"/>
    <property type="match status" value="1"/>
</dbReference>
<proteinExistence type="inferred from homology"/>
<dbReference type="InterPro" id="IPR012910">
    <property type="entry name" value="Plug_dom"/>
</dbReference>
<dbReference type="InterPro" id="IPR039426">
    <property type="entry name" value="TonB-dep_rcpt-like"/>
</dbReference>
<keyword evidence="9" id="KW-0732">Signal</keyword>
<dbReference type="PANTHER" id="PTHR40980">
    <property type="entry name" value="PLUG DOMAIN-CONTAINING PROTEIN"/>
    <property type="match status" value="1"/>
</dbReference>
<evidence type="ECO:0000259" key="11">
    <source>
        <dbReference type="Pfam" id="PF14905"/>
    </source>
</evidence>
<keyword evidence="12" id="KW-0675">Receptor</keyword>
<evidence type="ECO:0000256" key="1">
    <source>
        <dbReference type="ARBA" id="ARBA00004571"/>
    </source>
</evidence>
<dbReference type="PROSITE" id="PS52016">
    <property type="entry name" value="TONB_DEPENDENT_REC_3"/>
    <property type="match status" value="1"/>
</dbReference>
<sequence>MNKPTLTGFMLLLGILVTYAQPKSKDISNTASIISKDVTITGKVLDKETKDPLEYATVSFFNKQKNKIVAGGITDINGVFSIPIPKGVYDISIEYISFKTLTFPNKKIESNINLGVFFLEIDLESLDEIEIIAERTTVELKLDKKIYNLGKDLTVKGGTVSDVLDNVPSVSVDVEGNVALRGNDNVRILINGKPSGLVGLNSTDALQQLPAEAIERVEVITSPSARYDAEGTAGILNIILRRSKLQGLNGAITTNAGYPNSAGVSGNINYRTGDFNFFNTTGYSYRESPGNALTETHYFNEYFDGDLMVNVDDPDTFINEKRKFDRQRKGLTTNIGLEWYINDTASLTTSVVYRNSDNTSDTSNTITELDSNGNLLSESIRLEPELEDDKTIQYSVNFDKQFNGNSEHKLTFDFQYETSEEDENAIVTQDGDDAEDVRTFEVQNEILLQTDYVLPIGKNSQFEGGYRGTFNELNTDYTLKFNENDVFVLDTDASNNLIYREYVNAAYSQFGSKIKDKFSFLLGLRMEATRITINQITSSDFDRKNYIEFFPTINLAYEISEDQSITLGYNRRISRPRSRYINPFPSRSSATNLFQGNPDINPSFSNTLDLGYLNSLEKLTLNSSLYYSRSTDVFTFITETTGDFAIINGSEFPVIRRTPINLATNDRFGFEFTLTYKPNKKWSLNGNFNLFDSKTRGNYNDVTYDANNLSWFARINNKYTLPGDIDWQTRLFYMGPSEDAQNIRKEMFATDLAFSKDLFNSKASLAFSINDVFNSKKRVIESFTDSFNSDAEFQRRMRSFNISYTHRFNQKKTRENQRRGGNDNGDFDFEG</sequence>
<feature type="domain" description="TonB-dependent receptor plug" evidence="10">
    <location>
        <begin position="158"/>
        <end position="235"/>
    </location>
</feature>
<dbReference type="Gene3D" id="2.170.130.10">
    <property type="entry name" value="TonB-dependent receptor, plug domain"/>
    <property type="match status" value="1"/>
</dbReference>
<dbReference type="Pfam" id="PF07715">
    <property type="entry name" value="Plug"/>
    <property type="match status" value="1"/>
</dbReference>
<feature type="domain" description="Outer membrane protein beta-barrel" evidence="11">
    <location>
        <begin position="405"/>
        <end position="805"/>
    </location>
</feature>
<dbReference type="InterPro" id="IPR041700">
    <property type="entry name" value="OMP_b-brl_3"/>
</dbReference>
<organism evidence="12 13">
    <name type="scientific">Flavivirga jejuensis</name>
    <dbReference type="NCBI Taxonomy" id="870487"/>
    <lineage>
        <taxon>Bacteria</taxon>
        <taxon>Pseudomonadati</taxon>
        <taxon>Bacteroidota</taxon>
        <taxon>Flavobacteriia</taxon>
        <taxon>Flavobacteriales</taxon>
        <taxon>Flavobacteriaceae</taxon>
        <taxon>Flavivirga</taxon>
    </lineage>
</organism>
<keyword evidence="13" id="KW-1185">Reference proteome</keyword>
<dbReference type="SUPFAM" id="SSF56935">
    <property type="entry name" value="Porins"/>
    <property type="match status" value="1"/>
</dbReference>
<protein>
    <submittedName>
        <fullName evidence="12">TonB-dependent receptor</fullName>
    </submittedName>
</protein>
<gene>
    <name evidence="12" type="ORF">Q4Q40_16805</name>
</gene>
<evidence type="ECO:0000259" key="10">
    <source>
        <dbReference type="Pfam" id="PF07715"/>
    </source>
</evidence>
<name>A0ABT8WRS7_9FLAO</name>
<keyword evidence="4 7" id="KW-0812">Transmembrane</keyword>
<evidence type="ECO:0000313" key="12">
    <source>
        <dbReference type="EMBL" id="MDO5975858.1"/>
    </source>
</evidence>
<dbReference type="RefSeq" id="WP_303303093.1">
    <property type="nucleotide sequence ID" value="NZ_BAABDA010000046.1"/>
</dbReference>
<keyword evidence="2 7" id="KW-0813">Transport</keyword>
<evidence type="ECO:0000256" key="7">
    <source>
        <dbReference type="PROSITE-ProRule" id="PRU01360"/>
    </source>
</evidence>
<evidence type="ECO:0000313" key="13">
    <source>
        <dbReference type="Proteomes" id="UP001176806"/>
    </source>
</evidence>
<comment type="caution">
    <text evidence="12">The sequence shown here is derived from an EMBL/GenBank/DDBJ whole genome shotgun (WGS) entry which is preliminary data.</text>
</comment>
<dbReference type="Gene3D" id="2.40.170.20">
    <property type="entry name" value="TonB-dependent receptor, beta-barrel domain"/>
    <property type="match status" value="1"/>
</dbReference>
<dbReference type="PANTHER" id="PTHR40980:SF4">
    <property type="entry name" value="TONB-DEPENDENT RECEPTOR-LIKE BETA-BARREL DOMAIN-CONTAINING PROTEIN"/>
    <property type="match status" value="1"/>
</dbReference>
<keyword evidence="5 7" id="KW-0472">Membrane</keyword>
<dbReference type="InterPro" id="IPR036942">
    <property type="entry name" value="Beta-barrel_TonB_sf"/>
</dbReference>
<evidence type="ECO:0000256" key="9">
    <source>
        <dbReference type="SAM" id="SignalP"/>
    </source>
</evidence>
<dbReference type="SUPFAM" id="SSF49464">
    <property type="entry name" value="Carboxypeptidase regulatory domain-like"/>
    <property type="match status" value="1"/>
</dbReference>
<comment type="subcellular location">
    <subcellularLocation>
        <location evidence="1 7">Cell outer membrane</location>
        <topology evidence="1 7">Multi-pass membrane protein</topology>
    </subcellularLocation>
</comment>
<evidence type="ECO:0000256" key="5">
    <source>
        <dbReference type="ARBA" id="ARBA00023136"/>
    </source>
</evidence>
<feature type="signal peptide" evidence="9">
    <location>
        <begin position="1"/>
        <end position="20"/>
    </location>
</feature>
<dbReference type="Pfam" id="PF13715">
    <property type="entry name" value="CarbopepD_reg_2"/>
    <property type="match status" value="1"/>
</dbReference>
<feature type="compositionally biased region" description="Basic and acidic residues" evidence="8">
    <location>
        <begin position="812"/>
        <end position="821"/>
    </location>
</feature>
<keyword evidence="3 7" id="KW-1134">Transmembrane beta strand</keyword>
<evidence type="ECO:0000256" key="6">
    <source>
        <dbReference type="ARBA" id="ARBA00023237"/>
    </source>
</evidence>
<reference evidence="12" key="1">
    <citation type="submission" date="2023-07" db="EMBL/GenBank/DDBJ databases">
        <title>Two novel species in the genus Flavivirga.</title>
        <authorList>
            <person name="Kwon K."/>
        </authorList>
    </citation>
    <scope>NUCLEOTIDE SEQUENCE</scope>
    <source>
        <strain evidence="12">KACC 14158</strain>
    </source>
</reference>
<comment type="similarity">
    <text evidence="7">Belongs to the TonB-dependent receptor family.</text>
</comment>
<dbReference type="Proteomes" id="UP001176806">
    <property type="component" value="Unassembled WGS sequence"/>
</dbReference>
<evidence type="ECO:0000256" key="8">
    <source>
        <dbReference type="SAM" id="MobiDB-lite"/>
    </source>
</evidence>
<accession>A0ABT8WRS7</accession>
<evidence type="ECO:0000256" key="4">
    <source>
        <dbReference type="ARBA" id="ARBA00022692"/>
    </source>
</evidence>
<dbReference type="InterPro" id="IPR008969">
    <property type="entry name" value="CarboxyPept-like_regulatory"/>
</dbReference>
<dbReference type="EMBL" id="JAUOEL010000006">
    <property type="protein sequence ID" value="MDO5975858.1"/>
    <property type="molecule type" value="Genomic_DNA"/>
</dbReference>
<evidence type="ECO:0000256" key="2">
    <source>
        <dbReference type="ARBA" id="ARBA00022448"/>
    </source>
</evidence>
<keyword evidence="6 7" id="KW-0998">Cell outer membrane</keyword>
<dbReference type="InterPro" id="IPR037066">
    <property type="entry name" value="Plug_dom_sf"/>
</dbReference>
<evidence type="ECO:0000256" key="3">
    <source>
        <dbReference type="ARBA" id="ARBA00022452"/>
    </source>
</evidence>
<feature type="chain" id="PRO_5046942391" evidence="9">
    <location>
        <begin position="21"/>
        <end position="831"/>
    </location>
</feature>
<feature type="region of interest" description="Disordered" evidence="8">
    <location>
        <begin position="810"/>
        <end position="831"/>
    </location>
</feature>